<name>A0A1I7TIT5_9PELO</name>
<dbReference type="STRING" id="1561998.A0A1I7TIT5"/>
<feature type="compositionally biased region" description="Basic and acidic residues" evidence="1">
    <location>
        <begin position="341"/>
        <end position="404"/>
    </location>
</feature>
<evidence type="ECO:0000313" key="3">
    <source>
        <dbReference type="WBParaSite" id="Csp11.Scaffold626.g6349.t1"/>
    </source>
</evidence>
<reference evidence="3" key="1">
    <citation type="submission" date="2016-11" db="UniProtKB">
        <authorList>
            <consortium name="WormBaseParasite"/>
        </authorList>
    </citation>
    <scope>IDENTIFICATION</scope>
</reference>
<feature type="compositionally biased region" description="Basic and acidic residues" evidence="1">
    <location>
        <begin position="307"/>
        <end position="319"/>
    </location>
</feature>
<dbReference type="Proteomes" id="UP000095282">
    <property type="component" value="Unplaced"/>
</dbReference>
<dbReference type="AlphaFoldDB" id="A0A1I7TIT5"/>
<proteinExistence type="predicted"/>
<organism evidence="2 3">
    <name type="scientific">Caenorhabditis tropicalis</name>
    <dbReference type="NCBI Taxonomy" id="1561998"/>
    <lineage>
        <taxon>Eukaryota</taxon>
        <taxon>Metazoa</taxon>
        <taxon>Ecdysozoa</taxon>
        <taxon>Nematoda</taxon>
        <taxon>Chromadorea</taxon>
        <taxon>Rhabditida</taxon>
        <taxon>Rhabditina</taxon>
        <taxon>Rhabditomorpha</taxon>
        <taxon>Rhabditoidea</taxon>
        <taxon>Rhabditidae</taxon>
        <taxon>Peloderinae</taxon>
        <taxon>Caenorhabditis</taxon>
    </lineage>
</organism>
<protein>
    <submittedName>
        <fullName evidence="3">Reticulocyte-binding protein 2 homolog a</fullName>
    </submittedName>
</protein>
<dbReference type="eggNOG" id="ENOG502SCJR">
    <property type="taxonomic scope" value="Eukaryota"/>
</dbReference>
<sequence>MVCARESNSQSGSEGVYEPVIDPEVQELFEDFDSLHFPEMQSEPPPEKSLKERILEQHRERVRAIKAHEKRFSEESYIPDTVFMRRNANDLSSHNTNIVSKTNVFREDLESCDTSSKPDLRLSETHLHQSNFEKLHEPRRGVSWSKSTKEVFALNSQDMNDKMDEMEISRFPNTEKRFKKLKSVNLHLKRYSAEEIRARYKKGKVDLFDYFSLLKNTFVKSEKSSIERKRDVLCRYSDLVDDFDYSKRPGAEERAEYFILTQRKEELEELLENINRDDIPSCSADAPEAQMCLKRKHSVSVDEEIDVPAKRTEKDKRLSSESMKTNNEFSKPPEIEGLTLEEARKERERRREAHLKREQVALEKQKREAEEHQKKQNAEMEEFAKRQEERKRIQAEQEKQKEEELRIAEEKRKLLMEEEEKRRKRKEAERLRKEREEEAYELERMRLEIERCQNSLNSTPAVPAVPAVPSQPKLVVASSYLSFKCKLPANWTVKKDQFLTKYKWPIDRAHCDLERSEAVSRAIAISSERPVIIPPVNNATTRVFPLRRPSRPSAAAPVFKVPAPPVRRNRMAMLTKNLNKVAAEIKILTKKSRNLTPMSMSLSLREIDYKIIGLDRLKMNYLYPFRQSDGMYWPVFYGLRNTTTPGHVKALATCKSFSGKHASYHLLTTSKEDDTRKKKFEMAYHDSSGDWADYSRKPGRFSNRIGYKAHFNRCKDGFEIQRKRARDKLRNEYARERKDESDFGNAMQQYGGRGNNYNRQLTLHLSELVRDARLDIYSLKQKLQGFDDRVLHHPGTRENPLEIWWSAHGYRIYLNTRDWEYGCFMERFCADYERLLPSRYSHIDRFSDWCFSPMLASLYYQAKYSPYDILNRETMKALRQRKTRYHALTNTRKFHFKEAYDLCRLTNADKKQWTILHDQLVSHFRDFPTISQIMFDEKGNMIAKADNIINELMKTVFKDYANFWDYLQTPPPKTQLKSIR</sequence>
<evidence type="ECO:0000313" key="2">
    <source>
        <dbReference type="Proteomes" id="UP000095282"/>
    </source>
</evidence>
<accession>A0A1I7TIT5</accession>
<dbReference type="WBParaSite" id="Csp11.Scaffold626.g6349.t1">
    <property type="protein sequence ID" value="Csp11.Scaffold626.g6349.t1"/>
    <property type="gene ID" value="Csp11.Scaffold626.g6349"/>
</dbReference>
<evidence type="ECO:0000256" key="1">
    <source>
        <dbReference type="SAM" id="MobiDB-lite"/>
    </source>
</evidence>
<feature type="region of interest" description="Disordered" evidence="1">
    <location>
        <begin position="304"/>
        <end position="404"/>
    </location>
</feature>
<keyword evidence="2" id="KW-1185">Reference proteome</keyword>
<feature type="compositionally biased region" description="Polar residues" evidence="1">
    <location>
        <begin position="320"/>
        <end position="329"/>
    </location>
</feature>